<dbReference type="InterPro" id="IPR007219">
    <property type="entry name" value="XnlR_reg_dom"/>
</dbReference>
<keyword evidence="2" id="KW-0539">Nucleus</keyword>
<evidence type="ECO:0000259" key="3">
    <source>
        <dbReference type="Pfam" id="PF04082"/>
    </source>
</evidence>
<dbReference type="PANTHER" id="PTHR31001:SF85">
    <property type="entry name" value="ZN(II)2CYS6 TRANSCRIPTION FACTOR (EUROFUNG)"/>
    <property type="match status" value="1"/>
</dbReference>
<dbReference type="CDD" id="cd12148">
    <property type="entry name" value="fungal_TF_MHR"/>
    <property type="match status" value="1"/>
</dbReference>
<dbReference type="Pfam" id="PF04082">
    <property type="entry name" value="Fungal_trans"/>
    <property type="match status" value="1"/>
</dbReference>
<evidence type="ECO:0000313" key="5">
    <source>
        <dbReference type="Proteomes" id="UP001480595"/>
    </source>
</evidence>
<comment type="subcellular location">
    <subcellularLocation>
        <location evidence="1">Nucleus</location>
    </subcellularLocation>
</comment>
<reference evidence="4 5" key="1">
    <citation type="submission" date="2023-01" db="EMBL/GenBank/DDBJ databases">
        <title>Analysis of 21 Apiospora genomes using comparative genomics revels a genus with tremendous synthesis potential of carbohydrate active enzymes and secondary metabolites.</title>
        <authorList>
            <person name="Sorensen T."/>
        </authorList>
    </citation>
    <scope>NUCLEOTIDE SEQUENCE [LARGE SCALE GENOMIC DNA]</scope>
    <source>
        <strain evidence="4 5">CBS 135458</strain>
    </source>
</reference>
<feature type="domain" description="Xylanolytic transcriptional activator regulatory" evidence="3">
    <location>
        <begin position="45"/>
        <end position="118"/>
    </location>
</feature>
<dbReference type="Proteomes" id="UP001480595">
    <property type="component" value="Unassembled WGS sequence"/>
</dbReference>
<dbReference type="InterPro" id="IPR050613">
    <property type="entry name" value="Sec_Metabolite_Reg"/>
</dbReference>
<keyword evidence="5" id="KW-1185">Reference proteome</keyword>
<evidence type="ECO:0000313" key="4">
    <source>
        <dbReference type="EMBL" id="KAK8090693.1"/>
    </source>
</evidence>
<gene>
    <name evidence="4" type="ORF">PG994_000198</name>
</gene>
<accession>A0ABR1X5K4</accession>
<dbReference type="EMBL" id="JAQQWL010000001">
    <property type="protein sequence ID" value="KAK8090693.1"/>
    <property type="molecule type" value="Genomic_DNA"/>
</dbReference>
<proteinExistence type="predicted"/>
<evidence type="ECO:0000256" key="1">
    <source>
        <dbReference type="ARBA" id="ARBA00004123"/>
    </source>
</evidence>
<sequence length="328" mass="38046">MPDDQVQQLFGRPRNHLLSHFQSATELAMNRANFLRTRNMFMFMALLHYITFLFHTGQAEKATSFLGTAARIGMRLGLHKDPSSHLFTPWVAEMRRRLWTYFLVMDQPIYNSEGAESLFNTLPWIPRPVNANDNQWPPHRFMKPEQNPMQAVIIGYYSFYHRCLRINVEVTAVKSRAQSELPGDIQSRILTTQLELFEDLERVETIAKQHNWHWIFKWPPPFHGIARLLHSLAEVPKTTESERAWKQVDLIFRRHLGDDMAMHDVPSWRLIERLCDIAMFAHSSRVHQGAAYTLRGQPRQGSTDGEATTSTGMNLVNQLAYPGFGQAF</sequence>
<dbReference type="PANTHER" id="PTHR31001">
    <property type="entry name" value="UNCHARACTERIZED TRANSCRIPTIONAL REGULATORY PROTEIN"/>
    <property type="match status" value="1"/>
</dbReference>
<organism evidence="4 5">
    <name type="scientific">Apiospora phragmitis</name>
    <dbReference type="NCBI Taxonomy" id="2905665"/>
    <lineage>
        <taxon>Eukaryota</taxon>
        <taxon>Fungi</taxon>
        <taxon>Dikarya</taxon>
        <taxon>Ascomycota</taxon>
        <taxon>Pezizomycotina</taxon>
        <taxon>Sordariomycetes</taxon>
        <taxon>Xylariomycetidae</taxon>
        <taxon>Amphisphaeriales</taxon>
        <taxon>Apiosporaceae</taxon>
        <taxon>Apiospora</taxon>
    </lineage>
</organism>
<protein>
    <recommendedName>
        <fullName evidence="3">Xylanolytic transcriptional activator regulatory domain-containing protein</fullName>
    </recommendedName>
</protein>
<dbReference type="GeneID" id="92084670"/>
<name>A0ABR1X5K4_9PEZI</name>
<comment type="caution">
    <text evidence="4">The sequence shown here is derived from an EMBL/GenBank/DDBJ whole genome shotgun (WGS) entry which is preliminary data.</text>
</comment>
<dbReference type="RefSeq" id="XP_066722239.1">
    <property type="nucleotide sequence ID" value="XM_066851607.1"/>
</dbReference>
<evidence type="ECO:0000256" key="2">
    <source>
        <dbReference type="ARBA" id="ARBA00023242"/>
    </source>
</evidence>